<reference evidence="1 2" key="1">
    <citation type="submission" date="2020-08" db="EMBL/GenBank/DDBJ databases">
        <authorList>
            <person name="Newling K."/>
            <person name="Davey J."/>
            <person name="Forrester S."/>
        </authorList>
    </citation>
    <scope>NUCLEOTIDE SEQUENCE [LARGE SCALE GENOMIC DNA]</scope>
    <source>
        <strain evidence="2">Crithidia deanei Carvalho (ATCC PRA-265)</strain>
    </source>
</reference>
<keyword evidence="2" id="KW-1185">Reference proteome</keyword>
<dbReference type="Proteomes" id="UP000515908">
    <property type="component" value="Chromosome 03"/>
</dbReference>
<proteinExistence type="predicted"/>
<gene>
    <name evidence="1" type="ORF">ADEAN_000192100</name>
</gene>
<dbReference type="OrthoDB" id="5860513at2759"/>
<evidence type="ECO:0000313" key="1">
    <source>
        <dbReference type="EMBL" id="CAD2214474.1"/>
    </source>
</evidence>
<dbReference type="EMBL" id="LR877147">
    <property type="protein sequence ID" value="CAD2214474.1"/>
    <property type="molecule type" value="Genomic_DNA"/>
</dbReference>
<sequence length="140" mass="15800">MDPVLGLSAQCKEEQYTVEHCTTYYLTLGRYCARYLTHKALQLTLLPPYGQLYTILTGMRCIGLLQKGSIAYAVGEVWQRYIERVLDQRNSLEGGGAGGLGGPLRAVIKKRHPSLSREEGDGQQHLQPSCRLSPWRHWIL</sequence>
<name>A0A7G2C5P3_9TRYP</name>
<dbReference type="AlphaFoldDB" id="A0A7G2C5P3"/>
<dbReference type="VEuPathDB" id="TriTrypDB:ADEAN_000192100"/>
<organism evidence="1 2">
    <name type="scientific">Angomonas deanei</name>
    <dbReference type="NCBI Taxonomy" id="59799"/>
    <lineage>
        <taxon>Eukaryota</taxon>
        <taxon>Discoba</taxon>
        <taxon>Euglenozoa</taxon>
        <taxon>Kinetoplastea</taxon>
        <taxon>Metakinetoplastina</taxon>
        <taxon>Trypanosomatida</taxon>
        <taxon>Trypanosomatidae</taxon>
        <taxon>Strigomonadinae</taxon>
        <taxon>Angomonas</taxon>
    </lineage>
</organism>
<protein>
    <submittedName>
        <fullName evidence="1">Uncharacterized protein</fullName>
    </submittedName>
</protein>
<evidence type="ECO:0000313" key="2">
    <source>
        <dbReference type="Proteomes" id="UP000515908"/>
    </source>
</evidence>
<accession>A0A7G2C5P3</accession>